<gene>
    <name evidence="1" type="ORF">V8G57_08140</name>
</gene>
<dbReference type="InterPro" id="IPR010838">
    <property type="entry name" value="DUF1444"/>
</dbReference>
<dbReference type="Pfam" id="PF07285">
    <property type="entry name" value="DUF1444"/>
    <property type="match status" value="1"/>
</dbReference>
<evidence type="ECO:0000313" key="2">
    <source>
        <dbReference type="Proteomes" id="UP001495910"/>
    </source>
</evidence>
<comment type="caution">
    <text evidence="1">The sequence shown here is derived from an EMBL/GenBank/DDBJ whole genome shotgun (WGS) entry which is preliminary data.</text>
</comment>
<accession>A0ABU9PTM3</accession>
<name>A0ABU9PTM3_9BURK</name>
<dbReference type="Proteomes" id="UP001495910">
    <property type="component" value="Unassembled WGS sequence"/>
</dbReference>
<keyword evidence="2" id="KW-1185">Reference proteome</keyword>
<dbReference type="EMBL" id="JBANDC010000004">
    <property type="protein sequence ID" value="MEM4987357.1"/>
    <property type="molecule type" value="Genomic_DNA"/>
</dbReference>
<organism evidence="1 2">
    <name type="scientific">Collimonas rhizosphaerae</name>
    <dbReference type="NCBI Taxonomy" id="3126357"/>
    <lineage>
        <taxon>Bacteria</taxon>
        <taxon>Pseudomonadati</taxon>
        <taxon>Pseudomonadota</taxon>
        <taxon>Betaproteobacteria</taxon>
        <taxon>Burkholderiales</taxon>
        <taxon>Oxalobacteraceae</taxon>
        <taxon>Collimonas</taxon>
    </lineage>
</organism>
<reference evidence="1 2" key="1">
    <citation type="submission" date="2024-02" db="EMBL/GenBank/DDBJ databases">
        <title>Draft genome sequence of Collimonas sp. strain H4R21, an effective mineral-weathering bacterial strain isolated from the beech rhizosphere.</title>
        <authorList>
            <person name="Morin E."/>
            <person name="Uroz S."/>
            <person name="Leveau J.H.J."/>
            <person name="Kumar R."/>
            <person name="Rey M.W."/>
            <person name="Pham J."/>
        </authorList>
    </citation>
    <scope>NUCLEOTIDE SEQUENCE [LARGE SCALE GENOMIC DNA]</scope>
    <source>
        <strain evidence="1 2">H4R21</strain>
    </source>
</reference>
<proteinExistence type="predicted"/>
<sequence>MFGFLKGRKGKSVPITDRENRVAGETPKVLDQSLLVPIIKVAEFDTYSSPVVALSHDDSPVIKPFSADLIVMYALDLPTHFQFVTFRDLKNSSLTSEELHSIALRNLPNRVPKIELHGQAPQYMVIAGGNFEATLLLFDSMWDQFEQEMPGELLAVVPARDLLFVSASGWEGAKTFLREASSRVLPEDRYALSKCIFVRRNGQWMPYTTD</sequence>
<dbReference type="RefSeq" id="WP_342828926.1">
    <property type="nucleotide sequence ID" value="NZ_JBANDC010000004.1"/>
</dbReference>
<protein>
    <submittedName>
        <fullName evidence="1">DUF1444 family protein</fullName>
    </submittedName>
</protein>
<evidence type="ECO:0000313" key="1">
    <source>
        <dbReference type="EMBL" id="MEM4987357.1"/>
    </source>
</evidence>